<dbReference type="Pfam" id="PF22640">
    <property type="entry name" value="ManC_GMP_beta-helix"/>
    <property type="match status" value="1"/>
</dbReference>
<evidence type="ECO:0000313" key="4">
    <source>
        <dbReference type="Proteomes" id="UP000178187"/>
    </source>
</evidence>
<evidence type="ECO:0000313" key="3">
    <source>
        <dbReference type="EMBL" id="OGW99011.1"/>
    </source>
</evidence>
<comment type="caution">
    <text evidence="3">The sequence shown here is derived from an EMBL/GenBank/DDBJ whole genome shotgun (WGS) entry which is preliminary data.</text>
</comment>
<dbReference type="Pfam" id="PF00483">
    <property type="entry name" value="NTP_transferase"/>
    <property type="match status" value="1"/>
</dbReference>
<dbReference type="InterPro" id="IPR005835">
    <property type="entry name" value="NTP_transferase_dom"/>
</dbReference>
<dbReference type="Gene3D" id="3.90.550.10">
    <property type="entry name" value="Spore Coat Polysaccharide Biosynthesis Protein SpsA, Chain A"/>
    <property type="match status" value="1"/>
</dbReference>
<feature type="domain" description="MannoseP isomerase/GMP-like beta-helix" evidence="2">
    <location>
        <begin position="304"/>
        <end position="355"/>
    </location>
</feature>
<dbReference type="CDD" id="cd02509">
    <property type="entry name" value="GDP-M1P_Guanylyltransferase"/>
    <property type="match status" value="1"/>
</dbReference>
<dbReference type="InterPro" id="IPR049577">
    <property type="entry name" value="GMPP_N"/>
</dbReference>
<evidence type="ECO:0000259" key="2">
    <source>
        <dbReference type="Pfam" id="PF22640"/>
    </source>
</evidence>
<gene>
    <name evidence="3" type="ORF">A3G33_06420</name>
</gene>
<dbReference type="PANTHER" id="PTHR46390">
    <property type="entry name" value="MANNOSE-1-PHOSPHATE GUANYLYLTRANSFERASE"/>
    <property type="match status" value="1"/>
</dbReference>
<feature type="domain" description="Nucleotidyl transferase" evidence="1">
    <location>
        <begin position="21"/>
        <end position="290"/>
    </location>
</feature>
<proteinExistence type="predicted"/>
<dbReference type="InterPro" id="IPR054566">
    <property type="entry name" value="ManC/GMP-like_b-helix"/>
</dbReference>
<organism evidence="3 4">
    <name type="scientific">Candidatus Danuiimicrobium aquiferis</name>
    <dbReference type="NCBI Taxonomy" id="1801832"/>
    <lineage>
        <taxon>Bacteria</taxon>
        <taxon>Pseudomonadati</taxon>
        <taxon>Candidatus Omnitrophota</taxon>
        <taxon>Candidatus Danuiimicrobium</taxon>
    </lineage>
</organism>
<evidence type="ECO:0000259" key="1">
    <source>
        <dbReference type="Pfam" id="PF00483"/>
    </source>
</evidence>
<dbReference type="InterPro" id="IPR029044">
    <property type="entry name" value="Nucleotide-diphossugar_trans"/>
</dbReference>
<sequence length="369" mass="41274">METEPGTAVPGTGSRGNMLWALIMVGGGGTRLWPLSSREVPKPFLKVIPGKESFFKETVKRLSAFVDSDRMMVVGNELHLPMLRREAPRIPRNNIIGEPVGRNTAPTVALAASLIHRIDPKAHLLVLPADAWIETRQQFKDTIHKAYRVAAEKNSFCIFGVKPSFPSTSYGYIRYGEKISDGVYHLKKFIEKPDETKAKRFLKEGNYLWHAGIFLASTKLVLDSLKRFAPEVLNGINRLNVENGKIQEKEKFAKLPNISIDFAVLEKIKKAYLIQAAFQWCDVGTWNSFEGLWPKDGNKNSVFGNCLSLKACGNVVYSKEKPVYLFGVEDLVVVNTPDSILVTKKGKTEEMRALVAVVQKSNKRSTYGT</sequence>
<accession>A0A1G1L1J0</accession>
<dbReference type="InterPro" id="IPR051161">
    <property type="entry name" value="Mannose-6P_isomerase_type2"/>
</dbReference>
<dbReference type="Proteomes" id="UP000178187">
    <property type="component" value="Unassembled WGS sequence"/>
</dbReference>
<dbReference type="EMBL" id="MHFR01000017">
    <property type="protein sequence ID" value="OGW99011.1"/>
    <property type="molecule type" value="Genomic_DNA"/>
</dbReference>
<protein>
    <submittedName>
        <fullName evidence="3">Uncharacterized protein</fullName>
    </submittedName>
</protein>
<dbReference type="GO" id="GO:0009298">
    <property type="term" value="P:GDP-mannose biosynthetic process"/>
    <property type="evidence" value="ECO:0007669"/>
    <property type="project" value="TreeGrafter"/>
</dbReference>
<dbReference type="PANTHER" id="PTHR46390:SF1">
    <property type="entry name" value="MANNOSE-1-PHOSPHATE GUANYLYLTRANSFERASE"/>
    <property type="match status" value="1"/>
</dbReference>
<dbReference type="SUPFAM" id="SSF53448">
    <property type="entry name" value="Nucleotide-diphospho-sugar transferases"/>
    <property type="match status" value="1"/>
</dbReference>
<dbReference type="SUPFAM" id="SSF159283">
    <property type="entry name" value="Guanosine diphospho-D-mannose pyrophosphorylase/mannose-6-phosphate isomerase linker domain"/>
    <property type="match status" value="1"/>
</dbReference>
<dbReference type="GO" id="GO:0004475">
    <property type="term" value="F:mannose-1-phosphate guanylyltransferase (GTP) activity"/>
    <property type="evidence" value="ECO:0007669"/>
    <property type="project" value="InterPro"/>
</dbReference>
<dbReference type="AlphaFoldDB" id="A0A1G1L1J0"/>
<name>A0A1G1L1J0_9BACT</name>
<reference evidence="3 4" key="1">
    <citation type="journal article" date="2016" name="Nat. Commun.">
        <title>Thousands of microbial genomes shed light on interconnected biogeochemical processes in an aquifer system.</title>
        <authorList>
            <person name="Anantharaman K."/>
            <person name="Brown C.T."/>
            <person name="Hug L.A."/>
            <person name="Sharon I."/>
            <person name="Castelle C.J."/>
            <person name="Probst A.J."/>
            <person name="Thomas B.C."/>
            <person name="Singh A."/>
            <person name="Wilkins M.J."/>
            <person name="Karaoz U."/>
            <person name="Brodie E.L."/>
            <person name="Williams K.H."/>
            <person name="Hubbard S.S."/>
            <person name="Banfield J.F."/>
        </authorList>
    </citation>
    <scope>NUCLEOTIDE SEQUENCE [LARGE SCALE GENOMIC DNA]</scope>
</reference>